<dbReference type="RefSeq" id="WP_076344075.1">
    <property type="nucleotide sequence ID" value="NZ_FTOO01000001.1"/>
</dbReference>
<feature type="compositionally biased region" description="Low complexity" evidence="1">
    <location>
        <begin position="208"/>
        <end position="218"/>
    </location>
</feature>
<protein>
    <submittedName>
        <fullName evidence="2">Uncharacterized protein</fullName>
    </submittedName>
</protein>
<accession>A0A1N7JRU6</accession>
<organism evidence="2 3">
    <name type="scientific">Alicyclobacillus vulcanalis</name>
    <dbReference type="NCBI Taxonomy" id="252246"/>
    <lineage>
        <taxon>Bacteria</taxon>
        <taxon>Bacillati</taxon>
        <taxon>Bacillota</taxon>
        <taxon>Bacilli</taxon>
        <taxon>Bacillales</taxon>
        <taxon>Alicyclobacillaceae</taxon>
        <taxon>Alicyclobacillus</taxon>
    </lineage>
</organism>
<proteinExistence type="predicted"/>
<dbReference type="OrthoDB" id="9836376at2"/>
<dbReference type="Proteomes" id="UP000186156">
    <property type="component" value="Unassembled WGS sequence"/>
</dbReference>
<sequence length="230" mass="24880">MARQLEDSPLDAIVEQLGRWDVASARLVALLARSGGRHALGAALDHHEGLQRIRRQVMAMCHHPGRLGSGAPQARHARLAALAAHGEAFHWECAAIESLLDRSRQAGEQTAVERQQDGAMAISRLVSMVALRVEEAGTADLAAAWARLRQELWRRSVEPLVPLATPEAGLAMPRNVRQSDGKAMCSPVRDPAHHLWRAPELALGCAPGAPASARSRSTLSRRRSGPSWLA</sequence>
<dbReference type="STRING" id="252246.SAMN05421799_101149"/>
<reference evidence="3" key="1">
    <citation type="submission" date="2017-01" db="EMBL/GenBank/DDBJ databases">
        <authorList>
            <person name="Varghese N."/>
            <person name="Submissions S."/>
        </authorList>
    </citation>
    <scope>NUCLEOTIDE SEQUENCE [LARGE SCALE GENOMIC DNA]</scope>
    <source>
        <strain evidence="3">DSM 16176</strain>
    </source>
</reference>
<gene>
    <name evidence="2" type="ORF">SAMN05421799_101149</name>
</gene>
<feature type="region of interest" description="Disordered" evidence="1">
    <location>
        <begin position="208"/>
        <end position="230"/>
    </location>
</feature>
<evidence type="ECO:0000313" key="3">
    <source>
        <dbReference type="Proteomes" id="UP000186156"/>
    </source>
</evidence>
<evidence type="ECO:0000313" key="2">
    <source>
        <dbReference type="EMBL" id="SIS52079.1"/>
    </source>
</evidence>
<dbReference type="EMBL" id="FTOO01000001">
    <property type="protein sequence ID" value="SIS52079.1"/>
    <property type="molecule type" value="Genomic_DNA"/>
</dbReference>
<dbReference type="AlphaFoldDB" id="A0A1N7JRU6"/>
<evidence type="ECO:0000256" key="1">
    <source>
        <dbReference type="SAM" id="MobiDB-lite"/>
    </source>
</evidence>
<keyword evidence="3" id="KW-1185">Reference proteome</keyword>
<name>A0A1N7JRU6_9BACL</name>